<evidence type="ECO:0000313" key="2">
    <source>
        <dbReference type="Proteomes" id="UP001162992"/>
    </source>
</evidence>
<accession>A0ACC2B2H9</accession>
<sequence length="557" mass="60996">MAAVSCGLMQFSGVFGAEFCINSVEQTSNRAGVRGSVAACRGPGFACGLIFNCSDGFGSGSEWLLKDKRKLQRRGAWRRSAAEKDMDALKHENGKAEVQDPKLHDEKVSHLSDLFPDLTWYANPLTRNSYFHPVEGFFVTEDDLVAQHVCINASDPASQIQKYFLRAGPRDKVVFESEEVKAAIVTCGGLCPGLNTVIRELVNGLWHLYGVREISGIQAGYRGFYSFNTLPLNPKVVDQWHKVGGTMLDTSRGGMDLKKIGDSIEDRGYNLVFIIGGDGTLRGAHEIFKEVKRRGLKVSIACIPKTVDNDVAVIDRSFGFQTAVEVAQAAINAAHVEASSTPNGVGLVKLMGRYAGHIAFHATLSSRDVDCVLIPEVPFFLEGSGGLFEFVDQRLAENGHCVIVVAEGAGQDLIPKNTENVKDESGNVLSQDIGFWLSTQLKNHRKTQHPDKLFALKYIDPTYMVRAVPSNATDTYYCTLLAHSAMHGAIAGYTGFVSGPVNGAYCYIPLEQVAYNQKVVDVNNHVWAWVRSLTNQPDFIKQEEQVLALTNPNGTLK</sequence>
<reference evidence="2" key="1">
    <citation type="journal article" date="2024" name="Proc. Natl. Acad. Sci. U.S.A.">
        <title>Extraordinary preservation of gene collinearity over three hundred million years revealed in homosporous lycophytes.</title>
        <authorList>
            <person name="Li C."/>
            <person name="Wickell D."/>
            <person name="Kuo L.Y."/>
            <person name="Chen X."/>
            <person name="Nie B."/>
            <person name="Liao X."/>
            <person name="Peng D."/>
            <person name="Ji J."/>
            <person name="Jenkins J."/>
            <person name="Williams M."/>
            <person name="Shu S."/>
            <person name="Plott C."/>
            <person name="Barry K."/>
            <person name="Rajasekar S."/>
            <person name="Grimwood J."/>
            <person name="Han X."/>
            <person name="Sun S."/>
            <person name="Hou Z."/>
            <person name="He W."/>
            <person name="Dai G."/>
            <person name="Sun C."/>
            <person name="Schmutz J."/>
            <person name="Leebens-Mack J.H."/>
            <person name="Li F.W."/>
            <person name="Wang L."/>
        </authorList>
    </citation>
    <scope>NUCLEOTIDE SEQUENCE [LARGE SCALE GENOMIC DNA]</scope>
    <source>
        <strain evidence="2">cv. PW_Plant_1</strain>
    </source>
</reference>
<name>A0ACC2B2H9_DIPCM</name>
<dbReference type="EMBL" id="CM055109">
    <property type="protein sequence ID" value="KAJ7523966.1"/>
    <property type="molecule type" value="Genomic_DNA"/>
</dbReference>
<gene>
    <name evidence="1" type="ORF">O6H91_18G070700</name>
</gene>
<proteinExistence type="predicted"/>
<keyword evidence="2" id="KW-1185">Reference proteome</keyword>
<comment type="caution">
    <text evidence="1">The sequence shown here is derived from an EMBL/GenBank/DDBJ whole genome shotgun (WGS) entry which is preliminary data.</text>
</comment>
<protein>
    <submittedName>
        <fullName evidence="1">Uncharacterized protein</fullName>
    </submittedName>
</protein>
<evidence type="ECO:0000313" key="1">
    <source>
        <dbReference type="EMBL" id="KAJ7523966.1"/>
    </source>
</evidence>
<organism evidence="1 2">
    <name type="scientific">Diphasiastrum complanatum</name>
    <name type="common">Issler's clubmoss</name>
    <name type="synonym">Lycopodium complanatum</name>
    <dbReference type="NCBI Taxonomy" id="34168"/>
    <lineage>
        <taxon>Eukaryota</taxon>
        <taxon>Viridiplantae</taxon>
        <taxon>Streptophyta</taxon>
        <taxon>Embryophyta</taxon>
        <taxon>Tracheophyta</taxon>
        <taxon>Lycopodiopsida</taxon>
        <taxon>Lycopodiales</taxon>
        <taxon>Lycopodiaceae</taxon>
        <taxon>Lycopodioideae</taxon>
        <taxon>Diphasiastrum</taxon>
    </lineage>
</organism>
<dbReference type="Proteomes" id="UP001162992">
    <property type="component" value="Chromosome 18"/>
</dbReference>